<comment type="caution">
    <text evidence="3">The sequence shown here is derived from an EMBL/GenBank/DDBJ whole genome shotgun (WGS) entry which is preliminary data.</text>
</comment>
<feature type="region of interest" description="Disordered" evidence="1">
    <location>
        <begin position="39"/>
        <end position="80"/>
    </location>
</feature>
<dbReference type="Pfam" id="PF22178">
    <property type="entry name" value="Gp5_trimer_C"/>
    <property type="match status" value="1"/>
</dbReference>
<dbReference type="EMBL" id="JBEPLY010000017">
    <property type="protein sequence ID" value="MET3601896.1"/>
    <property type="molecule type" value="Genomic_DNA"/>
</dbReference>
<name>A0ABV2IG68_9HYPH</name>
<feature type="compositionally biased region" description="Polar residues" evidence="1">
    <location>
        <begin position="54"/>
        <end position="73"/>
    </location>
</feature>
<keyword evidence="4" id="KW-1185">Reference proteome</keyword>
<dbReference type="InterPro" id="IPR054030">
    <property type="entry name" value="Gp5_Vgr_C"/>
</dbReference>
<organism evidence="3 4">
    <name type="scientific">Martelella mangrovi</name>
    <dbReference type="NCBI Taxonomy" id="1397477"/>
    <lineage>
        <taxon>Bacteria</taxon>
        <taxon>Pseudomonadati</taxon>
        <taxon>Pseudomonadota</taxon>
        <taxon>Alphaproteobacteria</taxon>
        <taxon>Hyphomicrobiales</taxon>
        <taxon>Aurantimonadaceae</taxon>
        <taxon>Martelella</taxon>
    </lineage>
</organism>
<reference evidence="3 4" key="1">
    <citation type="submission" date="2024-06" db="EMBL/GenBank/DDBJ databases">
        <title>Genomic Encyclopedia of Type Strains, Phase IV (KMG-IV): sequencing the most valuable type-strain genomes for metagenomic binning, comparative biology and taxonomic classification.</title>
        <authorList>
            <person name="Goeker M."/>
        </authorList>
    </citation>
    <scope>NUCLEOTIDE SEQUENCE [LARGE SCALE GENOMIC DNA]</scope>
    <source>
        <strain evidence="3 4">DSM 28102</strain>
    </source>
</reference>
<sequence length="228" mass="24797">MTIKNQTHKGKGYNELRFEDEKDSEEVFMHAQKDHNTVIENDESHSIGHDRSKSVGNDQSESVGHNKSISVGNDHTESIGQDARHNIGQDVYYTVGRNQFDNYGKDRIETVGNILKQQVYADHLEEIGRNYEGSVAGTYKLDVGSTLTTNVSGLHKLMAGQKFEIAGPGGKITIDSSGITLEAPVINLKGAVNMGGSGSAQVPTLNLTANDALPLAEECPLQKEEEQS</sequence>
<protein>
    <recommendedName>
        <fullName evidence="2">Gp5/Type VI secretion system Vgr C-terminal trimerisation domain-containing protein</fullName>
    </recommendedName>
</protein>
<feature type="domain" description="Gp5/Type VI secretion system Vgr C-terminal trimerisation" evidence="2">
    <location>
        <begin position="1"/>
        <end position="106"/>
    </location>
</feature>
<accession>A0ABV2IG68</accession>
<feature type="compositionally biased region" description="Basic and acidic residues" evidence="1">
    <location>
        <begin position="39"/>
        <end position="53"/>
    </location>
</feature>
<evidence type="ECO:0000259" key="2">
    <source>
        <dbReference type="Pfam" id="PF22178"/>
    </source>
</evidence>
<evidence type="ECO:0000313" key="4">
    <source>
        <dbReference type="Proteomes" id="UP001549164"/>
    </source>
</evidence>
<dbReference type="SUPFAM" id="SSF69349">
    <property type="entry name" value="Phage fibre proteins"/>
    <property type="match status" value="1"/>
</dbReference>
<gene>
    <name evidence="3" type="ORF">ABID12_003859</name>
</gene>
<evidence type="ECO:0000313" key="3">
    <source>
        <dbReference type="EMBL" id="MET3601896.1"/>
    </source>
</evidence>
<dbReference type="RefSeq" id="WP_354435696.1">
    <property type="nucleotide sequence ID" value="NZ_JBEPLY010000017.1"/>
</dbReference>
<proteinExistence type="predicted"/>
<dbReference type="Proteomes" id="UP001549164">
    <property type="component" value="Unassembled WGS sequence"/>
</dbReference>
<evidence type="ECO:0000256" key="1">
    <source>
        <dbReference type="SAM" id="MobiDB-lite"/>
    </source>
</evidence>